<evidence type="ECO:0000256" key="8">
    <source>
        <dbReference type="ARBA" id="ARBA00023136"/>
    </source>
</evidence>
<evidence type="ECO:0000256" key="12">
    <source>
        <dbReference type="SAM" id="MobiDB-lite"/>
    </source>
</evidence>
<sequence>MTPPFASFDPGDDGSPGRRRSRFAKVPLRLILPNLVTLLALCSGLTGIRMALEGRWEFAVGAVLLAAVLDALDGRVARLLKGTSKFGAELDSLADFVNFGVTPALMLYVWLLDEARSLGWIAALAYAICAALRLARFNAALDDPDKPAWSVHFFTGVPAPAGALTVLMPIYLEFLGVLPHWPELAPPVALYTVCIGFLMISRLPTYSGKKVGTRVRRDLVLPLFVLAVLLVALTVSYPYEMLAIATLAYLASIPFALRSYRAHARADAAGVRPPLAHSPDEDEDDEEVGGRDDTLTDDVQPDPTVDRKPD</sequence>
<evidence type="ECO:0000256" key="6">
    <source>
        <dbReference type="ARBA" id="ARBA00022989"/>
    </source>
</evidence>
<evidence type="ECO:0000256" key="2">
    <source>
        <dbReference type="ARBA" id="ARBA00010441"/>
    </source>
</evidence>
<reference evidence="16" key="1">
    <citation type="submission" date="2020-01" db="EMBL/GenBank/DDBJ databases">
        <authorList>
            <person name="Fang Y."/>
            <person name="Sun R."/>
            <person name="Nie L."/>
            <person name="He J."/>
            <person name="Hao L."/>
            <person name="Wang L."/>
            <person name="Su S."/>
            <person name="Lv E."/>
            <person name="Zhang Z."/>
            <person name="Xie R."/>
            <person name="Liu H."/>
        </authorList>
    </citation>
    <scope>NUCLEOTIDE SEQUENCE [LARGE SCALE GENOMIC DNA]</scope>
    <source>
        <strain evidence="16">XCT-53</strain>
    </source>
</reference>
<evidence type="ECO:0000256" key="4">
    <source>
        <dbReference type="ARBA" id="ARBA00022679"/>
    </source>
</evidence>
<keyword evidence="7" id="KW-0443">Lipid metabolism</keyword>
<keyword evidence="3" id="KW-0444">Lipid biosynthesis</keyword>
<evidence type="ECO:0000259" key="14">
    <source>
        <dbReference type="Pfam" id="PF08009"/>
    </source>
</evidence>
<evidence type="ECO:0000313" key="16">
    <source>
        <dbReference type="Proteomes" id="UP000586722"/>
    </source>
</evidence>
<evidence type="ECO:0000256" key="7">
    <source>
        <dbReference type="ARBA" id="ARBA00023098"/>
    </source>
</evidence>
<dbReference type="GO" id="GO:0008654">
    <property type="term" value="P:phospholipid biosynthetic process"/>
    <property type="evidence" value="ECO:0007669"/>
    <property type="project" value="UniProtKB-KW"/>
</dbReference>
<dbReference type="AlphaFoldDB" id="A0A7X5F4F8"/>
<accession>A0A7X5F4F8</accession>
<name>A0A7X5F4F8_9HYPH</name>
<evidence type="ECO:0000256" key="5">
    <source>
        <dbReference type="ARBA" id="ARBA00022692"/>
    </source>
</evidence>
<dbReference type="Pfam" id="PF01066">
    <property type="entry name" value="CDP-OH_P_transf"/>
    <property type="match status" value="1"/>
</dbReference>
<dbReference type="InterPro" id="IPR012616">
    <property type="entry name" value="CDP-OH_P_trans_C"/>
</dbReference>
<dbReference type="PANTHER" id="PTHR14269">
    <property type="entry name" value="CDP-DIACYLGLYCEROL--GLYCEROL-3-PHOSPHATE 3-PHOSPHATIDYLTRANSFERASE-RELATED"/>
    <property type="match status" value="1"/>
</dbReference>
<dbReference type="GO" id="GO:0016780">
    <property type="term" value="F:phosphotransferase activity, for other substituted phosphate groups"/>
    <property type="evidence" value="ECO:0007669"/>
    <property type="project" value="InterPro"/>
</dbReference>
<keyword evidence="5 13" id="KW-0812">Transmembrane</keyword>
<comment type="similarity">
    <text evidence="2 11">Belongs to the CDP-alcohol phosphatidyltransferase class-I family.</text>
</comment>
<evidence type="ECO:0000256" key="1">
    <source>
        <dbReference type="ARBA" id="ARBA00004141"/>
    </source>
</evidence>
<dbReference type="Pfam" id="PF08009">
    <property type="entry name" value="CDP-OH_P_tran_2"/>
    <property type="match status" value="1"/>
</dbReference>
<feature type="region of interest" description="Disordered" evidence="12">
    <location>
        <begin position="269"/>
        <end position="310"/>
    </location>
</feature>
<keyword evidence="6 13" id="KW-1133">Transmembrane helix</keyword>
<dbReference type="InterPro" id="IPR043130">
    <property type="entry name" value="CDP-OH_PTrfase_TM_dom"/>
</dbReference>
<dbReference type="PANTHER" id="PTHR14269:SF61">
    <property type="entry name" value="CDP-DIACYLGLYCEROL--SERINE O-PHOSPHATIDYLTRANSFERASE"/>
    <property type="match status" value="1"/>
</dbReference>
<dbReference type="InterPro" id="IPR050324">
    <property type="entry name" value="CDP-alcohol_PTase-I"/>
</dbReference>
<keyword evidence="8 13" id="KW-0472">Membrane</keyword>
<feature type="transmembrane region" description="Helical" evidence="13">
    <location>
        <begin position="28"/>
        <end position="48"/>
    </location>
</feature>
<proteinExistence type="inferred from homology"/>
<evidence type="ECO:0000256" key="3">
    <source>
        <dbReference type="ARBA" id="ARBA00022516"/>
    </source>
</evidence>
<feature type="domain" description="CDP-alcohol phosphatidyltransferase C-terminal" evidence="14">
    <location>
        <begin position="219"/>
        <end position="254"/>
    </location>
</feature>
<dbReference type="EMBL" id="JAABLQ010000001">
    <property type="protein sequence ID" value="NBN78294.1"/>
    <property type="molecule type" value="Genomic_DNA"/>
</dbReference>
<comment type="caution">
    <text evidence="15">The sequence shown here is derived from an EMBL/GenBank/DDBJ whole genome shotgun (WGS) entry which is preliminary data.</text>
</comment>
<evidence type="ECO:0000256" key="10">
    <source>
        <dbReference type="ARBA" id="ARBA00023264"/>
    </source>
</evidence>
<dbReference type="Gene3D" id="1.20.120.1760">
    <property type="match status" value="1"/>
</dbReference>
<keyword evidence="16" id="KW-1185">Reference proteome</keyword>
<feature type="transmembrane region" description="Helical" evidence="13">
    <location>
        <begin position="117"/>
        <end position="135"/>
    </location>
</feature>
<evidence type="ECO:0000256" key="9">
    <source>
        <dbReference type="ARBA" id="ARBA00023209"/>
    </source>
</evidence>
<dbReference type="PROSITE" id="PS00379">
    <property type="entry name" value="CDP_ALCOHOL_P_TRANSF"/>
    <property type="match status" value="1"/>
</dbReference>
<keyword evidence="9" id="KW-0594">Phospholipid biosynthesis</keyword>
<feature type="transmembrane region" description="Helical" evidence="13">
    <location>
        <begin position="215"/>
        <end position="235"/>
    </location>
</feature>
<dbReference type="InterPro" id="IPR000462">
    <property type="entry name" value="CDP-OH_P_trans"/>
</dbReference>
<keyword evidence="10" id="KW-1208">Phospholipid metabolism</keyword>
<feature type="transmembrane region" description="Helical" evidence="13">
    <location>
        <begin position="241"/>
        <end position="257"/>
    </location>
</feature>
<feature type="transmembrane region" description="Helical" evidence="13">
    <location>
        <begin position="184"/>
        <end position="203"/>
    </location>
</feature>
<dbReference type="Proteomes" id="UP000586722">
    <property type="component" value="Unassembled WGS sequence"/>
</dbReference>
<keyword evidence="4 11" id="KW-0808">Transferase</keyword>
<dbReference type="InterPro" id="IPR048254">
    <property type="entry name" value="CDP_ALCOHOL_P_TRANSF_CS"/>
</dbReference>
<comment type="subcellular location">
    <subcellularLocation>
        <location evidence="1">Membrane</location>
        <topology evidence="1">Multi-pass membrane protein</topology>
    </subcellularLocation>
</comment>
<protein>
    <submittedName>
        <fullName evidence="15">CDP-diacylglycerol--serine O-phosphatidyltransferase</fullName>
    </submittedName>
</protein>
<evidence type="ECO:0000313" key="15">
    <source>
        <dbReference type="EMBL" id="NBN78294.1"/>
    </source>
</evidence>
<evidence type="ECO:0000256" key="11">
    <source>
        <dbReference type="RuleBase" id="RU003750"/>
    </source>
</evidence>
<feature type="transmembrane region" description="Helical" evidence="13">
    <location>
        <begin position="147"/>
        <end position="172"/>
    </location>
</feature>
<dbReference type="GO" id="GO:0016020">
    <property type="term" value="C:membrane"/>
    <property type="evidence" value="ECO:0007669"/>
    <property type="project" value="UniProtKB-SubCell"/>
</dbReference>
<organism evidence="15 16">
    <name type="scientific">Pannonibacter tanglangensis</name>
    <dbReference type="NCBI Taxonomy" id="2750084"/>
    <lineage>
        <taxon>Bacteria</taxon>
        <taxon>Pseudomonadati</taxon>
        <taxon>Pseudomonadota</taxon>
        <taxon>Alphaproteobacteria</taxon>
        <taxon>Hyphomicrobiales</taxon>
        <taxon>Stappiaceae</taxon>
        <taxon>Pannonibacter</taxon>
    </lineage>
</organism>
<gene>
    <name evidence="15" type="ORF">GWI72_08450</name>
</gene>
<evidence type="ECO:0000256" key="13">
    <source>
        <dbReference type="SAM" id="Phobius"/>
    </source>
</evidence>